<organism evidence="2 3">
    <name type="scientific">Gymnopilus dilepis</name>
    <dbReference type="NCBI Taxonomy" id="231916"/>
    <lineage>
        <taxon>Eukaryota</taxon>
        <taxon>Fungi</taxon>
        <taxon>Dikarya</taxon>
        <taxon>Basidiomycota</taxon>
        <taxon>Agaricomycotina</taxon>
        <taxon>Agaricomycetes</taxon>
        <taxon>Agaricomycetidae</taxon>
        <taxon>Agaricales</taxon>
        <taxon>Agaricineae</taxon>
        <taxon>Hymenogastraceae</taxon>
        <taxon>Gymnopilus</taxon>
    </lineage>
</organism>
<protein>
    <submittedName>
        <fullName evidence="2">Uncharacterized protein</fullName>
    </submittedName>
</protein>
<dbReference type="InParanoid" id="A0A409W8X3"/>
<name>A0A409W8X3_9AGAR</name>
<evidence type="ECO:0000256" key="1">
    <source>
        <dbReference type="SAM" id="MobiDB-lite"/>
    </source>
</evidence>
<evidence type="ECO:0000313" key="2">
    <source>
        <dbReference type="EMBL" id="PPQ74940.1"/>
    </source>
</evidence>
<comment type="caution">
    <text evidence="2">The sequence shown here is derived from an EMBL/GenBank/DDBJ whole genome shotgun (WGS) entry which is preliminary data.</text>
</comment>
<keyword evidence="3" id="KW-1185">Reference proteome</keyword>
<reference evidence="2 3" key="1">
    <citation type="journal article" date="2018" name="Evol. Lett.">
        <title>Horizontal gene cluster transfer increased hallucinogenic mushroom diversity.</title>
        <authorList>
            <person name="Reynolds H.T."/>
            <person name="Vijayakumar V."/>
            <person name="Gluck-Thaler E."/>
            <person name="Korotkin H.B."/>
            <person name="Matheny P.B."/>
            <person name="Slot J.C."/>
        </authorList>
    </citation>
    <scope>NUCLEOTIDE SEQUENCE [LARGE SCALE GENOMIC DNA]</scope>
    <source>
        <strain evidence="2 3">SRW20</strain>
    </source>
</reference>
<gene>
    <name evidence="2" type="ORF">CVT26_011414</name>
</gene>
<dbReference type="STRING" id="231916.A0A409W8X3"/>
<accession>A0A409W8X3</accession>
<evidence type="ECO:0000313" key="3">
    <source>
        <dbReference type="Proteomes" id="UP000284706"/>
    </source>
</evidence>
<dbReference type="Proteomes" id="UP000284706">
    <property type="component" value="Unassembled WGS sequence"/>
</dbReference>
<feature type="region of interest" description="Disordered" evidence="1">
    <location>
        <begin position="100"/>
        <end position="121"/>
    </location>
</feature>
<proteinExistence type="predicted"/>
<dbReference type="AlphaFoldDB" id="A0A409W8X3"/>
<dbReference type="EMBL" id="NHYE01005301">
    <property type="protein sequence ID" value="PPQ74940.1"/>
    <property type="molecule type" value="Genomic_DNA"/>
</dbReference>
<feature type="compositionally biased region" description="Low complexity" evidence="1">
    <location>
        <begin position="103"/>
        <end position="115"/>
    </location>
</feature>
<sequence length="269" mass="29805">MAQVDSPQLMSAEPHPKYWERRVYANGTGVFVCRVCHDGRKRELHNCKGHESTTIHRVARIRFQRSSSPSNPRSQAVNYAVFEDGFRSLLLSASGNLTQPLYPSNHPSHPSSSNPAQNTPSSVTGIKWNLLDAVGDSTEFEPSPLQHALAQIVQTSLDFLDGDLSDDEEVEQAYVAGKNFSERNDKLLMRVDDVNNVPSVKTMQSLMKCSGGLAVLTRYLIVLGDKYPVDSLSQILAQIWEVANPQVWPRVSVYSEDSGSNFSEARQAA</sequence>